<dbReference type="GO" id="GO:0003968">
    <property type="term" value="F:RNA-directed RNA polymerase activity"/>
    <property type="evidence" value="ECO:0007669"/>
    <property type="project" value="UniProtKB-KW"/>
</dbReference>
<sequence length="3227" mass="370596">MAMQSATPTPTSPTPKPDAGPTKKLKQKPQKKPSNTLDRWFKPQSSTVAKKPKESQETHDKPKPKKKPAVGASKTFVQRYKKCYEVKEQPEGDWRCRRCQFVVEETSWEDISSAVDGQVKTAEDVVFPKLQGLPEDHRFKELHKDCDFAAVFLFLQRFRRLGLNISNTVTLENLANAMLAPRDPLCEELHTRLLSNVNATMSKKHTWNVNLLRFLRDAEYPPAIAADTTFPSAKAEEEKLDGYYFDVSVKERVAMLKFLCEIQFDRNDSLVELIGDEDADSMRNDPIGTDAADRSYFVLEDAATVPDGSVWVCRCAKVGGSDWETVCDSLESVESLVEELSLSASTADLQLWKALSGGALKKLTRQLAKLKRQARYQEELSSRMTQAALYDGIGRRSLRSRREVNYADIDAEEEEEEEESEDSGEEEEAFEAKSSDDEVVIALGFSVLPPGCSDEVLYSYLLDFGHMKLSSSTEILDAFEIVHNTVIDYIVSCSNKSTVPYNYLLKMYYTCRHNVFAFLCSESDIEREIGTDASLSQYIDSSRTPDLIHEDETSIVLMEFTVANRYDMVDFNKGGGIVDVKYTKEAELVTKATGKRCRVMIVPAVLDEYNIKEVCDLMSPFYEVDEQLMTRFFSVANGSKSYISNAYFSGSSSSKGISTVPGVNDMPVLNSTEMLDSHFVSIVLKNWSWLSNFVAGILDRRGPDYTIAFIYEKSTGRIKMVEQPKKIKSLKIGECLEILRDGDLSKVLSKMNYRSEGKEITSKEMRGDVALTTAGYKKTFKAKKWKYSTTTKDVYNFTSANFVDSYTESRTLPPSEGAHSTQKVLFDDNYFNQLMNSQFENLMNTNSTSLLSNNVITEEYLKEVSTMYKAKYKEVNMDINQNFNPKQSFLLPIVSVPCVSTDLENLKLPVLNSYLASGSGNYTKAILTKVLSGNFHHRAVDDESIVKMREKYSKLRNAYTTLLFKQDLKGLKKWSMLPSGVKSVLHTPRSRMVSAQQEYASLLRAAKQKKIRTVKLNCGKNSIMKREFKREMLHFQKESKGRRGVGEIRDPNELDKFFKQFVNSMNDVNFQKMNLPPLYNSERSPGPEFLNKDKEFYTERWDKFYKEHFKGTLLEQLTVIGTNFSKLLFNESVKTYNQNYCRIDNLGTEQVIVLIRGGKKAYSRNMSKLFRVGFECNPDHLKYMGYLENKFFEVIKTNGQTFVYTPWSQIHLDILYDWFSMRYRAFLNVYSNHVREGGIGPVSSLSLFPTVLSFHNRRKTEQLLHNTRYLIVNPMGKYANLKGIIEGFCTYNHSYFDAWIKECLKLRYEKFSIGVFKASRNGSSRLDDMLTKSEIKDIWFGTPFTGSDQLTNFIYITYAMTKAPVNASLEQASNLKSILEDIDEFDRIHGDVVNMNDSSLHMDVMNFKPSDYDDDYKYDPKFCQFLGYHIAGFLKTRADPNEMNKLWNKANSRGLGSIANSNGLRGFNSGNFYGKKGYEVVFDFIIQKLESNDIELNDLVEQYISLDLEGAQHAISSDKITKQELTLDQITYHIVHKIQRGGGREIFCMDLVTKAYQNPLEQFFKGVCKMIPNEFISISANKRHSIIHTDFFERTPAPWIKSTLRWVLDCRRWAPHSVFQKYMHFVHGMSPVLPAEMVADFEQFGTLMMNKRYITREHVYNSIKNNERYAALRGLMKPAKEAGTYEMGVKFSFVMGIFNYLSSLMHAANQMLSSEIIMNYNLKSGNGLVIMDPKCHSDDSAITSYHENPASIKPSVTLYDWLLKAGNHMLSVKKSQVNENIYMEFLSILYLFDRYVPVIPKFVSSIPFKPTDGGYSSDVTFSVTQAIEVLMNGGTIEESFLILKLTEKHIQAIYNLPSNNKQPFNFLGNIDAHPIELLLAGAQCEIYKHMRYTPINFWSTVSVLSEMNLIDPTSPTDVSVKWDMSSRMSRSLKKKYEKYTGVADNISRKYPWTLENCKLGNEYLNIIWFVNKLSDPKYYSSLVHEPESRRFTRAFGSYKYRNVMSSSGELIPVLKLAAILSQVDLYSGKVSSEKRKSLTEILNFSCDDLSSFYQAVESAKWLGDEKPCGFKDKPVYFNFSLPQLSNVRIDANEYISYEREPEAYKLLGKRSNPARQVQQINDYCQSLGLDTVNYTDSQLYMVVNRILNAGEHNFRLIAPMPSQHKKMDTFNSILVYLEHNSIRHKIRTVISTSTSRVDWKRRVINGRVPEAVLDAMEVQSVIEIADKFKVLDSDIFLTDLNHKLQEARDETPTSWKPLLSASLSAHDKPLINENYWVYWAKDQVKSGRDWYGAGVLYVCLPEAKMRIKVNNGIISELAVDSEESIMFNTTTNWYLGNLFRMSGMNLPMDQSQYQDPNCLVFGYHSKSASYGIDYPNRFDLVFINPLIITETTSSFMYVNCEKRRKGRYWMYDDGKKEYKIEFFVPTAEVPVIDLSKYVDKKKVKEMLTNKKIRDFCFNLSIEMREEYTFKTEDVVNTIGYSLIYKLLYSHPDFLKMYRGEEVNDVFLESIIGWKKSHPEFEFPDNEQIAEMAKRSDLPQMPGRIQRYLNKLGISSISDDDFTAMISHLYSINEDDRMSYLLSMFPMLSQEEQIQTLTIATRSERIYESAGFLGKDAFRLLNPIVSAIREVIETNSCFSQTLTSITTRFSRGTGSDLYTFDMIIARVVLTGLTCLEMKSESDQTVGLLMSILDELIEDGLLVALEIRTVSVPLLNSIKFNVTREKFIDLMMNILDAIYIGRWLKIKNIKRKDLIRLDSADFSPYKKHMLKILEWKMPETIDLNFKKKSKRFHVRLGLEKGTPGLPTGVFRPLGEMDQEEYNDGFVWNEDIEEDLELEEFGEVKQMGYVRVESGNWKGMCSVRGTAHTVFIGTYTLSRDMLQAHGDKSIYRKERYTTLNDYINNFGFYILKISESKKNINISGYTKMNYTDYFKSESSYKSPKALINGKYYDKMTVVSSPKLARELSGLDSYFKRMSVDNANLEVKAVDKKMEGMKEIGVELDPLYIETREKVDRLINPEKFLPKPKKKQRRKKTGKESSNSGEGDDDTEEPQWGVDLNDILSGEQIMEQIEKLIEHSNKGFSLPATKRRISSERNVTYKEPMQLLRDPTLIGEFNSLFGNEWNRFEQNSLRLTALTKRTKLNYMKFRVKAMPASMQPNYAKLMGVVACLLSDIETCQSIQHETHELSSAIDSLFDVDMQIMDERDLTMFLEPSAGEIRRDPDLDKLFP</sequence>
<feature type="domain" description="RdRp catalytic" evidence="8">
    <location>
        <begin position="1581"/>
        <end position="1776"/>
    </location>
</feature>
<evidence type="ECO:0000256" key="4">
    <source>
        <dbReference type="ARBA" id="ARBA00030285"/>
    </source>
</evidence>
<dbReference type="PROSITE" id="PS50525">
    <property type="entry name" value="RDRP_SSRNA_NEG_SEG"/>
    <property type="match status" value="1"/>
</dbReference>
<name>A0A9E8Z105_9VIRU</name>
<dbReference type="EC" id="2.7.7.48" evidence="1"/>
<reference evidence="9" key="1">
    <citation type="submission" date="2021-12" db="EMBL/GenBank/DDBJ databases">
        <title>Study of the virome of Phytophthora palustris.</title>
        <authorList>
            <person name="Botella L."/>
            <person name="Jung T."/>
        </authorList>
    </citation>
    <scope>NUCLEOTIDE SEQUENCE</scope>
    <source>
        <strain evidence="9">SU0399</strain>
    </source>
</reference>
<feature type="region of interest" description="Disordered" evidence="7">
    <location>
        <begin position="406"/>
        <end position="435"/>
    </location>
</feature>
<dbReference type="GO" id="GO:0039694">
    <property type="term" value="P:viral RNA genome replication"/>
    <property type="evidence" value="ECO:0007669"/>
    <property type="project" value="InterPro"/>
</dbReference>
<evidence type="ECO:0000256" key="6">
    <source>
        <dbReference type="ARBA" id="ARBA00031012"/>
    </source>
</evidence>
<feature type="compositionally biased region" description="Acidic residues" evidence="7">
    <location>
        <begin position="409"/>
        <end position="429"/>
    </location>
</feature>
<dbReference type="PANTHER" id="PTHR14296">
    <property type="entry name" value="REMODELING AND SPACING FACTOR 1"/>
    <property type="match status" value="1"/>
</dbReference>
<evidence type="ECO:0000256" key="7">
    <source>
        <dbReference type="SAM" id="MobiDB-lite"/>
    </source>
</evidence>
<feature type="region of interest" description="Disordered" evidence="7">
    <location>
        <begin position="1"/>
        <end position="71"/>
    </location>
</feature>
<evidence type="ECO:0000256" key="5">
    <source>
        <dbReference type="ARBA" id="ARBA00030436"/>
    </source>
</evidence>
<feature type="compositionally biased region" description="Basic and acidic residues" evidence="7">
    <location>
        <begin position="51"/>
        <end position="61"/>
    </location>
</feature>
<dbReference type="EMBL" id="OL795349">
    <property type="protein sequence ID" value="WAK73573.1"/>
    <property type="molecule type" value="Genomic_RNA"/>
</dbReference>
<feature type="compositionally biased region" description="Basic residues" evidence="7">
    <location>
        <begin position="3022"/>
        <end position="3033"/>
    </location>
</feature>
<dbReference type="InterPro" id="IPR007099">
    <property type="entry name" value="RNA-dir_pol_NSvirus"/>
</dbReference>
<protein>
    <recommendedName>
        <fullName evidence="2">RNA-directed RNA polymerase L</fullName>
        <ecNumber evidence="1">2.7.7.48</ecNumber>
    </recommendedName>
    <alternativeName>
        <fullName evidence="4">Large structural protein</fullName>
    </alternativeName>
    <alternativeName>
        <fullName evidence="6">Replicase</fullName>
    </alternativeName>
    <alternativeName>
        <fullName evidence="5">Transcriptase</fullName>
    </alternativeName>
</protein>
<feature type="region of interest" description="Disordered" evidence="7">
    <location>
        <begin position="3016"/>
        <end position="3053"/>
    </location>
</feature>
<evidence type="ECO:0000256" key="3">
    <source>
        <dbReference type="ARBA" id="ARBA00022679"/>
    </source>
</evidence>
<dbReference type="InterPro" id="IPR028938">
    <property type="entry name" value="Rsf1-like"/>
</dbReference>
<evidence type="ECO:0000256" key="1">
    <source>
        <dbReference type="ARBA" id="ARBA00012494"/>
    </source>
</evidence>
<proteinExistence type="predicted"/>
<evidence type="ECO:0000313" key="9">
    <source>
        <dbReference type="EMBL" id="WAK73573.1"/>
    </source>
</evidence>
<keyword evidence="9" id="KW-0696">RNA-directed RNA polymerase</keyword>
<keyword evidence="9" id="KW-0548">Nucleotidyltransferase</keyword>
<dbReference type="PANTHER" id="PTHR14296:SF3">
    <property type="entry name" value="DIKAR, ISOFORM F"/>
    <property type="match status" value="1"/>
</dbReference>
<evidence type="ECO:0000256" key="2">
    <source>
        <dbReference type="ARBA" id="ARBA00018602"/>
    </source>
</evidence>
<dbReference type="GO" id="GO:0006355">
    <property type="term" value="P:regulation of DNA-templated transcription"/>
    <property type="evidence" value="ECO:0007669"/>
    <property type="project" value="InterPro"/>
</dbReference>
<keyword evidence="3" id="KW-0808">Transferase</keyword>
<organism evidence="9">
    <name type="scientific">Phytophthora palustris bunya-like virus 8</name>
    <dbReference type="NCBI Taxonomy" id="2976287"/>
    <lineage>
        <taxon>Viruses</taxon>
        <taxon>Riboviria</taxon>
        <taxon>Orthornavirae</taxon>
        <taxon>Negarnaviricota</taxon>
        <taxon>Polyploviricotina</taxon>
        <taxon>Ellioviricetes</taxon>
        <taxon>Bunyavirales</taxon>
    </lineage>
</organism>
<evidence type="ECO:0000259" key="8">
    <source>
        <dbReference type="PROSITE" id="PS50525"/>
    </source>
</evidence>
<accession>A0A9E8Z105</accession>